<keyword evidence="2" id="KW-1185">Reference proteome</keyword>
<comment type="caution">
    <text evidence="1">The sequence shown here is derived from an EMBL/GenBank/DDBJ whole genome shotgun (WGS) entry which is preliminary data.</text>
</comment>
<organism evidence="1 2">
    <name type="scientific">Cloacibacterium rupense</name>
    <dbReference type="NCBI Taxonomy" id="517423"/>
    <lineage>
        <taxon>Bacteria</taxon>
        <taxon>Pseudomonadati</taxon>
        <taxon>Bacteroidota</taxon>
        <taxon>Flavobacteriia</taxon>
        <taxon>Flavobacteriales</taxon>
        <taxon>Weeksellaceae</taxon>
    </lineage>
</organism>
<accession>A0ABQ2NK76</accession>
<dbReference type="Proteomes" id="UP000620064">
    <property type="component" value="Unassembled WGS sequence"/>
</dbReference>
<evidence type="ECO:0008006" key="3">
    <source>
        <dbReference type="Google" id="ProtNLM"/>
    </source>
</evidence>
<evidence type="ECO:0000313" key="1">
    <source>
        <dbReference type="EMBL" id="GGP04205.1"/>
    </source>
</evidence>
<protein>
    <recommendedName>
        <fullName evidence="3">Phage tail fibre repeat-containing protein</fullName>
    </recommendedName>
</protein>
<proteinExistence type="predicted"/>
<dbReference type="RefSeq" id="WP_229663404.1">
    <property type="nucleotide sequence ID" value="NZ_BMLV01000003.1"/>
</dbReference>
<evidence type="ECO:0000313" key="2">
    <source>
        <dbReference type="Proteomes" id="UP000620064"/>
    </source>
</evidence>
<sequence length="563" mass="62530">MKSKQELKKVFENGDKPKQEDFWEWQDSYWHKEENIPKEKIEGIPPNLATVDINTETENIEGTVNTKEQVDAKIANAINNLKNNVPETYDTLKEIADWISNDETAEAAILQAIQNETTARVNADNTKLDKPTITSNPVSYPYVIGENGNGGSARLPVGDLGKNFFNADLSNTTARNHTMNAALTVNTLGNPHTLAGLPNKNTDVTNFRKIRVQNTNGLDAVADSKTLITDAVTSMTDAEKDVWRLAQRKTGETYSTGQPRIDLISPNNINSSHNYTQYVSVIGLNLYINTGASVVRLVRVKDENGVSVIPEETLINASSIQTFSTNFQILVLGINFFGKAKGYYKIYITSFTGLTNLTSPEFFVEENFNLSNFNPISFSVVDKYTNSSDYVTSSEIYHINLQQAGKTTLEKSVKSNALFNFQNGFLYEFNFEMYLVGSYTNASFNCGFSNGDFGITNGYSPQAFLGVGGDYGHRFINSVTNKDHNQTRNQTVVVKCIFFNKDGITTIIQLAPNGVVLVSSMVQNYDIGDTIRFYANFYSSDGGYGTAIGQNFKIQFPSTYQSF</sequence>
<dbReference type="EMBL" id="BMLV01000003">
    <property type="protein sequence ID" value="GGP04205.1"/>
    <property type="molecule type" value="Genomic_DNA"/>
</dbReference>
<gene>
    <name evidence="1" type="ORF">GCM10010992_15260</name>
</gene>
<name>A0ABQ2NK76_9FLAO</name>
<reference evidence="2" key="1">
    <citation type="journal article" date="2019" name="Int. J. Syst. Evol. Microbiol.">
        <title>The Global Catalogue of Microorganisms (GCM) 10K type strain sequencing project: providing services to taxonomists for standard genome sequencing and annotation.</title>
        <authorList>
            <consortium name="The Broad Institute Genomics Platform"/>
            <consortium name="The Broad Institute Genome Sequencing Center for Infectious Disease"/>
            <person name="Wu L."/>
            <person name="Ma J."/>
        </authorList>
    </citation>
    <scope>NUCLEOTIDE SEQUENCE [LARGE SCALE GENOMIC DNA]</scope>
    <source>
        <strain evidence="2">CGMCC 1.7656</strain>
    </source>
</reference>